<dbReference type="InterPro" id="IPR038321">
    <property type="entry name" value="TmcA_C_sf"/>
</dbReference>
<dbReference type="Gene3D" id="3.40.50.11040">
    <property type="match status" value="1"/>
</dbReference>
<dbReference type="GO" id="GO:0051392">
    <property type="term" value="F:tRNA cytidine N4-acetyltransferase activity"/>
    <property type="evidence" value="ECO:0007669"/>
    <property type="project" value="UniProtKB-UniRule"/>
</dbReference>
<dbReference type="Gene3D" id="1.20.120.890">
    <property type="entry name" value="tRNA(Met) cytidine acetyltransferase, tail domain"/>
    <property type="match status" value="1"/>
</dbReference>
<comment type="function">
    <text evidence="9">Catalyzes the formation of N(4)-acetylcytidine (ac(4)C) at the wobble position of tRNA(Met), by using acetyl-CoA as an acetyl donor and ATP (or GTP).</text>
</comment>
<dbReference type="InterPro" id="IPR016181">
    <property type="entry name" value="Acyl_CoA_acyltransferase"/>
</dbReference>
<dbReference type="Pfam" id="PF13718">
    <property type="entry name" value="GNAT_acetyltr_2"/>
    <property type="match status" value="1"/>
</dbReference>
<dbReference type="GO" id="GO:0000049">
    <property type="term" value="F:tRNA binding"/>
    <property type="evidence" value="ECO:0007669"/>
    <property type="project" value="UniProtKB-UniRule"/>
</dbReference>
<dbReference type="GO" id="GO:1904812">
    <property type="term" value="P:rRNA acetylation involved in maturation of SSU-rRNA"/>
    <property type="evidence" value="ECO:0007669"/>
    <property type="project" value="TreeGrafter"/>
</dbReference>
<dbReference type="AlphaFoldDB" id="A0A2G1UH94"/>
<keyword evidence="6 9" id="KW-0067">ATP-binding</keyword>
<sequence>MGVRTTERQFTPPDSAHWCRLQRQLTAAGQRRLVVVAGERSLALAWLQALLPALALTNGLWTGPQADCPLPGLQPVRPGDGRQWLGREIDLLVWDGWQGNPPDSLAAFSGTLKAGGLLFWLMPPLPAWDRFEDPDYHRTGLANAATHPFAARLAGILANDPQVIRVELGVGATTSLSFPGLPETPFAVGPTAGQRQLIDDIVRLGHGRRRRPLVITADRGRGKSAALGMAAVRLLQEGRRRIVVTAPSPEAVATLFHHARIAAAQPQPQRPSDPVAPVRLPDGAVLEFLPIDVLLAERPEAELVIVDEAAAIPAPLLKSVLLGWPRLAFATTVHGYEGSGRGFAIRFRGILDHHTPHWRGVTLDEPVRWAAGDPLEAVVRKLFLLDAESVPVEPVGSRITVSRWHPAEASERERAEAFGLLVDAHYRTSPGDLRQWLDDPHSVSWKVCCDGQLAGVLWGTVEGGLDPALAEQVMLGRRRLRGQLLPQSLASHSGFAEAATLRVLRVVRVAVHAAARNRGLGRQLVAAARDYARAGGLDGIGTSFGGSPPLVRFWQGCGLALVRLGIQREASSGEYAVQMLAGLRPQASALTDRMACRLAGHWPVLVPTVWPALDPELLLLLSARLPASAPWSADDQRDLHSFATGSRGFELVLPVLRQLSLRPGVAAALQRRKGNELWVRGVMQGWSWRQLQDAGLCRGRRDGEAQLRELARNFL</sequence>
<evidence type="ECO:0000256" key="2">
    <source>
        <dbReference type="ARBA" id="ARBA00022555"/>
    </source>
</evidence>
<evidence type="ECO:0000313" key="11">
    <source>
        <dbReference type="EMBL" id="PHQ13853.1"/>
    </source>
</evidence>
<dbReference type="PANTHER" id="PTHR10925">
    <property type="entry name" value="N-ACETYLTRANSFERASE 10"/>
    <property type="match status" value="1"/>
</dbReference>
<keyword evidence="7 9" id="KW-0694">RNA-binding</keyword>
<dbReference type="Gene3D" id="3.40.630.30">
    <property type="match status" value="1"/>
</dbReference>
<dbReference type="PROSITE" id="PS51186">
    <property type="entry name" value="GNAT"/>
    <property type="match status" value="1"/>
</dbReference>
<feature type="binding site" evidence="9">
    <location>
        <begin position="509"/>
        <end position="511"/>
    </location>
    <ligand>
        <name>acetyl-CoA</name>
        <dbReference type="ChEBI" id="CHEBI:57288"/>
    </ligand>
</feature>
<gene>
    <name evidence="9" type="primary">tmcA</name>
    <name evidence="11" type="ORF">CLH61_16245</name>
</gene>
<organism evidence="11 12">
    <name type="scientific">Marinobacter profundi</name>
    <dbReference type="NCBI Taxonomy" id="2666256"/>
    <lineage>
        <taxon>Bacteria</taxon>
        <taxon>Pseudomonadati</taxon>
        <taxon>Pseudomonadota</taxon>
        <taxon>Gammaproteobacteria</taxon>
        <taxon>Pseudomonadales</taxon>
        <taxon>Marinobacteraceae</taxon>
        <taxon>Marinobacter</taxon>
    </lineage>
</organism>
<feature type="binding site" evidence="9">
    <location>
        <position position="194"/>
    </location>
    <ligand>
        <name>ATP</name>
        <dbReference type="ChEBI" id="CHEBI:30616"/>
    </ligand>
</feature>
<evidence type="ECO:0000259" key="10">
    <source>
        <dbReference type="PROSITE" id="PS51186"/>
    </source>
</evidence>
<keyword evidence="5 9" id="KW-0547">Nucleotide-binding</keyword>
<dbReference type="EC" id="2.3.1.193" evidence="9"/>
<evidence type="ECO:0000313" key="12">
    <source>
        <dbReference type="Proteomes" id="UP000231409"/>
    </source>
</evidence>
<keyword evidence="8 9" id="KW-0012">Acyltransferase</keyword>
<comment type="caution">
    <text evidence="11">The sequence shown here is derived from an EMBL/GenBank/DDBJ whole genome shotgun (WGS) entry which is preliminary data.</text>
</comment>
<reference evidence="11 12" key="1">
    <citation type="submission" date="2017-09" db="EMBL/GenBank/DDBJ databases">
        <title>The draft genome sequences of Marinobacter sp. PWS21.</title>
        <authorList>
            <person name="Cao J."/>
        </authorList>
    </citation>
    <scope>NUCLEOTIDE SEQUENCE [LARGE SCALE GENOMIC DNA]</scope>
    <source>
        <strain evidence="11 12">PWS21</strain>
    </source>
</reference>
<proteinExistence type="inferred from homology"/>
<dbReference type="Proteomes" id="UP000231409">
    <property type="component" value="Unassembled WGS sequence"/>
</dbReference>
<evidence type="ECO:0000256" key="9">
    <source>
        <dbReference type="HAMAP-Rule" id="MF_01886"/>
    </source>
</evidence>
<dbReference type="Pfam" id="PF05127">
    <property type="entry name" value="NAT10_TcmA_helicase"/>
    <property type="match status" value="1"/>
</dbReference>
<dbReference type="EMBL" id="NTFH01000013">
    <property type="protein sequence ID" value="PHQ13853.1"/>
    <property type="molecule type" value="Genomic_DNA"/>
</dbReference>
<evidence type="ECO:0000256" key="7">
    <source>
        <dbReference type="ARBA" id="ARBA00022884"/>
    </source>
</evidence>
<dbReference type="InterPro" id="IPR013562">
    <property type="entry name" value="TmcA/NAT10_N"/>
</dbReference>
<keyword evidence="4 9" id="KW-0819">tRNA processing</keyword>
<dbReference type="Gene3D" id="3.40.50.300">
    <property type="entry name" value="P-loop containing nucleotide triphosphate hydrolases"/>
    <property type="match status" value="1"/>
</dbReference>
<dbReference type="InterPro" id="IPR000182">
    <property type="entry name" value="GNAT_dom"/>
</dbReference>
<dbReference type="GO" id="GO:1990883">
    <property type="term" value="F:18S rRNA cytidine N-acetyltransferase activity"/>
    <property type="evidence" value="ECO:0007669"/>
    <property type="project" value="TreeGrafter"/>
</dbReference>
<feature type="domain" description="N-acetyltransferase" evidence="10">
    <location>
        <begin position="399"/>
        <end position="584"/>
    </location>
</feature>
<keyword evidence="1 9" id="KW-0963">Cytoplasm</keyword>
<dbReference type="SUPFAM" id="SSF55729">
    <property type="entry name" value="Acyl-CoA N-acyltransferases (Nat)"/>
    <property type="match status" value="1"/>
</dbReference>
<feature type="binding site" evidence="9">
    <location>
        <position position="368"/>
    </location>
    <ligand>
        <name>ATP</name>
        <dbReference type="ChEBI" id="CHEBI:30616"/>
    </ligand>
</feature>
<dbReference type="GO" id="GO:0005737">
    <property type="term" value="C:cytoplasm"/>
    <property type="evidence" value="ECO:0007669"/>
    <property type="project" value="UniProtKB-SubCell"/>
</dbReference>
<evidence type="ECO:0000256" key="4">
    <source>
        <dbReference type="ARBA" id="ARBA00022694"/>
    </source>
</evidence>
<evidence type="ECO:0000256" key="1">
    <source>
        <dbReference type="ARBA" id="ARBA00022490"/>
    </source>
</evidence>
<dbReference type="PANTHER" id="PTHR10925:SF5">
    <property type="entry name" value="RNA CYTIDINE ACETYLTRANSFERASE"/>
    <property type="match status" value="1"/>
</dbReference>
<dbReference type="GO" id="GO:0051391">
    <property type="term" value="P:tRNA acetylation"/>
    <property type="evidence" value="ECO:0007669"/>
    <property type="project" value="UniProtKB-UniRule"/>
</dbReference>
<dbReference type="HAMAP" id="MF_01886">
    <property type="entry name" value="tRNA_acetyltr_TmcA"/>
    <property type="match status" value="1"/>
</dbReference>
<evidence type="ECO:0000256" key="5">
    <source>
        <dbReference type="ARBA" id="ARBA00022741"/>
    </source>
</evidence>
<comment type="caution">
    <text evidence="9">Lacks conserved residue(s) required for the propagation of feature annotation.</text>
</comment>
<dbReference type="GO" id="GO:0005524">
    <property type="term" value="F:ATP binding"/>
    <property type="evidence" value="ECO:0007669"/>
    <property type="project" value="UniProtKB-UniRule"/>
</dbReference>
<comment type="similarity">
    <text evidence="9">Belongs to the TmcA family.</text>
</comment>
<dbReference type="GO" id="GO:0002101">
    <property type="term" value="P:tRNA wobble cytosine modification"/>
    <property type="evidence" value="ECO:0007669"/>
    <property type="project" value="UniProtKB-UniRule"/>
</dbReference>
<name>A0A2G1UH94_9GAMM</name>
<keyword evidence="12" id="KW-1185">Reference proteome</keyword>
<dbReference type="InterPro" id="IPR024914">
    <property type="entry name" value="tRNA_acetyltr_TmcA"/>
</dbReference>
<evidence type="ECO:0000256" key="3">
    <source>
        <dbReference type="ARBA" id="ARBA00022679"/>
    </source>
</evidence>
<accession>A0A2G1UH94</accession>
<keyword evidence="3 9" id="KW-0808">Transferase</keyword>
<comment type="subcellular location">
    <subcellularLocation>
        <location evidence="9">Cytoplasm</location>
    </subcellularLocation>
</comment>
<dbReference type="Pfam" id="PF08351">
    <property type="entry name" value="TmcA_N"/>
    <property type="match status" value="1"/>
</dbReference>
<evidence type="ECO:0000256" key="6">
    <source>
        <dbReference type="ARBA" id="ARBA00022840"/>
    </source>
</evidence>
<protein>
    <recommendedName>
        <fullName evidence="9">tRNA(Met) cytidine acetyltransferase TmcA</fullName>
        <ecNumber evidence="9">2.3.1.193</ecNumber>
    </recommendedName>
</protein>
<evidence type="ECO:0000256" key="8">
    <source>
        <dbReference type="ARBA" id="ARBA00023315"/>
    </source>
</evidence>
<comment type="catalytic activity">
    <reaction evidence="9">
        <text>cytidine(34) in elongator tRNA(Met) + acetyl-CoA + ATP + H2O = N(4)-acetylcytidine(34) in elongator tRNA(Met) + ADP + phosphate + CoA + H(+)</text>
        <dbReference type="Rhea" id="RHEA:43788"/>
        <dbReference type="Rhea" id="RHEA-COMP:10693"/>
        <dbReference type="Rhea" id="RHEA-COMP:10694"/>
        <dbReference type="ChEBI" id="CHEBI:15377"/>
        <dbReference type="ChEBI" id="CHEBI:15378"/>
        <dbReference type="ChEBI" id="CHEBI:30616"/>
        <dbReference type="ChEBI" id="CHEBI:43474"/>
        <dbReference type="ChEBI" id="CHEBI:57287"/>
        <dbReference type="ChEBI" id="CHEBI:57288"/>
        <dbReference type="ChEBI" id="CHEBI:74900"/>
        <dbReference type="ChEBI" id="CHEBI:82748"/>
        <dbReference type="ChEBI" id="CHEBI:456216"/>
        <dbReference type="EC" id="2.3.1.193"/>
    </reaction>
</comment>
<dbReference type="InterPro" id="IPR007807">
    <property type="entry name" value="TcmA/NAT10_helicase"/>
</dbReference>
<keyword evidence="2 9" id="KW-0820">tRNA-binding</keyword>
<dbReference type="InterPro" id="IPR032672">
    <property type="entry name" value="TmcA/NAT10/Kre33"/>
</dbReference>
<dbReference type="InterPro" id="IPR027417">
    <property type="entry name" value="P-loop_NTPase"/>
</dbReference>
<dbReference type="SUPFAM" id="SSF52540">
    <property type="entry name" value="P-loop containing nucleoside triphosphate hydrolases"/>
    <property type="match status" value="1"/>
</dbReference>